<feature type="domain" description="G-protein coupled receptors family 1 profile" evidence="9">
    <location>
        <begin position="57"/>
        <end position="299"/>
    </location>
</feature>
<keyword evidence="6 10" id="KW-0675">Receptor</keyword>
<dbReference type="SUPFAM" id="SSF81321">
    <property type="entry name" value="Family A G protein-coupled receptor-like"/>
    <property type="match status" value="1"/>
</dbReference>
<evidence type="ECO:0000313" key="10">
    <source>
        <dbReference type="EMBL" id="TTC44342.1"/>
    </source>
</evidence>
<dbReference type="PANTHER" id="PTHR10489:SF730">
    <property type="entry name" value="CHEMOKINE XC RECEPTOR 1"/>
    <property type="match status" value="1"/>
</dbReference>
<keyword evidence="3 8" id="KW-1133">Transmembrane helix</keyword>
<sequence length="353" mass="40291">MSSLLTYGETEDMNVSANVSDLYEYVYGDLIVYCHFEKYDQITGLSYVVICCFSLLGNSLLLYCLTRFEDLKRVTMRFLFFLALFDSLFTLTIPFWAVENLKEWIFGDAACKILTGAYFIGIYGSLILLTAMTVDCFFFIVVRSQWLTRRRRLKCATAAFAGSWLISVFACLKDALSSEVKIVNFVQTCDTTASQHDHAGYFTQLVMLFGVPLVIIIVCYSKILHTLMSSTGRTRYKTFLVVLLIIIAFVICWGPYHIIIILLSMSTDKDCEKSNQLHQTFVACRILAYSHCCINPLLYLIRGRSRKILANFLFCQTQHRSAQASERSSDPSHFIQPHLSMAVPQNVTELKFL</sequence>
<reference evidence="10 11" key="1">
    <citation type="journal article" date="2019" name="Genome Biol. Evol.">
        <title>Whole-Genome Sequencing of the Giant Devil Catfish, Bagarius yarrelli.</title>
        <authorList>
            <person name="Jiang W."/>
            <person name="Lv Y."/>
            <person name="Cheng L."/>
            <person name="Yang K."/>
            <person name="Chao B."/>
            <person name="Wang X."/>
            <person name="Li Y."/>
            <person name="Pan X."/>
            <person name="You X."/>
            <person name="Zhang Y."/>
            <person name="Yang J."/>
            <person name="Li J."/>
            <person name="Zhang X."/>
            <person name="Liu S."/>
            <person name="Sun C."/>
            <person name="Yang J."/>
            <person name="Shi Q."/>
        </authorList>
    </citation>
    <scope>NUCLEOTIDE SEQUENCE [LARGE SCALE GENOMIC DNA]</scope>
    <source>
        <strain evidence="10">JWS20170419001</strain>
        <tissue evidence="10">Muscle</tissue>
    </source>
</reference>
<name>A0A556VA24_BAGYA</name>
<comment type="caution">
    <text evidence="10">The sequence shown here is derived from an EMBL/GenBank/DDBJ whole genome shotgun (WGS) entry which is preliminary data.</text>
</comment>
<keyword evidence="7" id="KW-0807">Transducer</keyword>
<dbReference type="Proteomes" id="UP000319801">
    <property type="component" value="Unassembled WGS sequence"/>
</dbReference>
<evidence type="ECO:0000313" key="11">
    <source>
        <dbReference type="Proteomes" id="UP000319801"/>
    </source>
</evidence>
<feature type="transmembrane region" description="Helical" evidence="8">
    <location>
        <begin position="277"/>
        <end position="301"/>
    </location>
</feature>
<dbReference type="Pfam" id="PF00001">
    <property type="entry name" value="7tm_1"/>
    <property type="match status" value="1"/>
</dbReference>
<evidence type="ECO:0000256" key="5">
    <source>
        <dbReference type="ARBA" id="ARBA00023136"/>
    </source>
</evidence>
<dbReference type="InterPro" id="IPR017452">
    <property type="entry name" value="GPCR_Rhodpsn_7TM"/>
</dbReference>
<accession>A0A556VA24</accession>
<dbReference type="GO" id="GO:0019957">
    <property type="term" value="F:C-C chemokine binding"/>
    <property type="evidence" value="ECO:0007669"/>
    <property type="project" value="TreeGrafter"/>
</dbReference>
<comment type="subcellular location">
    <subcellularLocation>
        <location evidence="1">Membrane</location>
    </subcellularLocation>
</comment>
<evidence type="ECO:0000256" key="4">
    <source>
        <dbReference type="ARBA" id="ARBA00023040"/>
    </source>
</evidence>
<dbReference type="OrthoDB" id="8733891at2759"/>
<feature type="transmembrane region" description="Helical" evidence="8">
    <location>
        <begin position="201"/>
        <end position="220"/>
    </location>
</feature>
<feature type="transmembrane region" description="Helical" evidence="8">
    <location>
        <begin position="153"/>
        <end position="170"/>
    </location>
</feature>
<evidence type="ECO:0000256" key="2">
    <source>
        <dbReference type="ARBA" id="ARBA00022692"/>
    </source>
</evidence>
<evidence type="ECO:0000256" key="7">
    <source>
        <dbReference type="ARBA" id="ARBA00023224"/>
    </source>
</evidence>
<dbReference type="GO" id="GO:0006955">
    <property type="term" value="P:immune response"/>
    <property type="evidence" value="ECO:0007669"/>
    <property type="project" value="TreeGrafter"/>
</dbReference>
<dbReference type="GO" id="GO:0009897">
    <property type="term" value="C:external side of plasma membrane"/>
    <property type="evidence" value="ECO:0007669"/>
    <property type="project" value="TreeGrafter"/>
</dbReference>
<proteinExistence type="predicted"/>
<keyword evidence="4" id="KW-0297">G-protein coupled receptor</keyword>
<evidence type="ECO:0000256" key="6">
    <source>
        <dbReference type="ARBA" id="ARBA00023170"/>
    </source>
</evidence>
<dbReference type="AlphaFoldDB" id="A0A556VA24"/>
<feature type="transmembrane region" description="Helical" evidence="8">
    <location>
        <begin position="45"/>
        <end position="66"/>
    </location>
</feature>
<dbReference type="GO" id="GO:0060326">
    <property type="term" value="P:cell chemotaxis"/>
    <property type="evidence" value="ECO:0007669"/>
    <property type="project" value="TreeGrafter"/>
</dbReference>
<feature type="transmembrane region" description="Helical" evidence="8">
    <location>
        <begin position="240"/>
        <end position="265"/>
    </location>
</feature>
<evidence type="ECO:0000259" key="9">
    <source>
        <dbReference type="PROSITE" id="PS50262"/>
    </source>
</evidence>
<organism evidence="10 11">
    <name type="scientific">Bagarius yarrelli</name>
    <name type="common">Goonch</name>
    <name type="synonym">Bagrus yarrelli</name>
    <dbReference type="NCBI Taxonomy" id="175774"/>
    <lineage>
        <taxon>Eukaryota</taxon>
        <taxon>Metazoa</taxon>
        <taxon>Chordata</taxon>
        <taxon>Craniata</taxon>
        <taxon>Vertebrata</taxon>
        <taxon>Euteleostomi</taxon>
        <taxon>Actinopterygii</taxon>
        <taxon>Neopterygii</taxon>
        <taxon>Teleostei</taxon>
        <taxon>Ostariophysi</taxon>
        <taxon>Siluriformes</taxon>
        <taxon>Sisoridae</taxon>
        <taxon>Sisorinae</taxon>
        <taxon>Bagarius</taxon>
    </lineage>
</organism>
<evidence type="ECO:0000256" key="8">
    <source>
        <dbReference type="SAM" id="Phobius"/>
    </source>
</evidence>
<dbReference type="PANTHER" id="PTHR10489">
    <property type="entry name" value="CELL ADHESION MOLECULE"/>
    <property type="match status" value="1"/>
</dbReference>
<evidence type="ECO:0000256" key="1">
    <source>
        <dbReference type="ARBA" id="ARBA00004370"/>
    </source>
</evidence>
<dbReference type="PROSITE" id="PS50262">
    <property type="entry name" value="G_PROTEIN_RECEP_F1_2"/>
    <property type="match status" value="1"/>
</dbReference>
<dbReference type="InterPro" id="IPR000276">
    <property type="entry name" value="GPCR_Rhodpsn"/>
</dbReference>
<dbReference type="EMBL" id="VCAZ01000175">
    <property type="protein sequence ID" value="TTC44342.1"/>
    <property type="molecule type" value="Genomic_DNA"/>
</dbReference>
<dbReference type="GO" id="GO:0016493">
    <property type="term" value="F:C-C chemokine receptor activity"/>
    <property type="evidence" value="ECO:0007669"/>
    <property type="project" value="TreeGrafter"/>
</dbReference>
<feature type="transmembrane region" description="Helical" evidence="8">
    <location>
        <begin position="78"/>
        <end position="97"/>
    </location>
</feature>
<evidence type="ECO:0000256" key="3">
    <source>
        <dbReference type="ARBA" id="ARBA00022989"/>
    </source>
</evidence>
<gene>
    <name evidence="10" type="ORF">Baya_14707</name>
</gene>
<keyword evidence="2 8" id="KW-0812">Transmembrane</keyword>
<dbReference type="InterPro" id="IPR050119">
    <property type="entry name" value="CCR1-9-like"/>
</dbReference>
<dbReference type="PRINTS" id="PR00237">
    <property type="entry name" value="GPCRRHODOPSN"/>
</dbReference>
<keyword evidence="5 8" id="KW-0472">Membrane</keyword>
<dbReference type="GO" id="GO:0007204">
    <property type="term" value="P:positive regulation of cytosolic calcium ion concentration"/>
    <property type="evidence" value="ECO:0007669"/>
    <property type="project" value="TreeGrafter"/>
</dbReference>
<keyword evidence="11" id="KW-1185">Reference proteome</keyword>
<protein>
    <submittedName>
        <fullName evidence="10">C-C chemokine receptor type 3</fullName>
    </submittedName>
</protein>
<feature type="transmembrane region" description="Helical" evidence="8">
    <location>
        <begin position="117"/>
        <end position="141"/>
    </location>
</feature>
<dbReference type="GO" id="GO:0019722">
    <property type="term" value="P:calcium-mediated signaling"/>
    <property type="evidence" value="ECO:0007669"/>
    <property type="project" value="TreeGrafter"/>
</dbReference>
<dbReference type="Gene3D" id="1.20.1070.10">
    <property type="entry name" value="Rhodopsin 7-helix transmembrane proteins"/>
    <property type="match status" value="1"/>
</dbReference>